<evidence type="ECO:0000256" key="4">
    <source>
        <dbReference type="ARBA" id="ARBA00010790"/>
    </source>
</evidence>
<gene>
    <name evidence="14" type="ORF">PROQFM164_S02g001755</name>
</gene>
<dbReference type="GO" id="GO:0050660">
    <property type="term" value="F:flavin adenine dinucleotide binding"/>
    <property type="evidence" value="ECO:0007669"/>
    <property type="project" value="InterPro"/>
</dbReference>
<evidence type="ECO:0000256" key="7">
    <source>
        <dbReference type="ARBA" id="ARBA00022630"/>
    </source>
</evidence>
<comment type="similarity">
    <text evidence="4 11">Belongs to the GMC oxidoreductase family.</text>
</comment>
<keyword evidence="6" id="KW-0134">Cell wall</keyword>
<dbReference type="PROSITE" id="PS00623">
    <property type="entry name" value="GMC_OXRED_1"/>
    <property type="match status" value="1"/>
</dbReference>
<dbReference type="AlphaFoldDB" id="W6Q5J2"/>
<keyword evidence="5" id="KW-0963">Cytoplasm</keyword>
<dbReference type="OrthoDB" id="269227at2759"/>
<evidence type="ECO:0000259" key="12">
    <source>
        <dbReference type="PROSITE" id="PS00623"/>
    </source>
</evidence>
<dbReference type="OMA" id="RSHHIPR"/>
<evidence type="ECO:0000256" key="1">
    <source>
        <dbReference type="ARBA" id="ARBA00001974"/>
    </source>
</evidence>
<dbReference type="InterPro" id="IPR012132">
    <property type="entry name" value="GMC_OxRdtase"/>
</dbReference>
<evidence type="ECO:0000256" key="10">
    <source>
        <dbReference type="PIRSR" id="PIRSR000137-2"/>
    </source>
</evidence>
<keyword evidence="6" id="KW-0964">Secreted</keyword>
<dbReference type="InterPro" id="IPR036188">
    <property type="entry name" value="FAD/NAD-bd_sf"/>
</dbReference>
<dbReference type="Gene3D" id="3.30.560.10">
    <property type="entry name" value="Glucose Oxidase, domain 3"/>
    <property type="match status" value="1"/>
</dbReference>
<protein>
    <submittedName>
        <fullName evidence="14">Glucose-methanol-choline oxidoreductase</fullName>
    </submittedName>
</protein>
<evidence type="ECO:0000313" key="14">
    <source>
        <dbReference type="EMBL" id="CDM31605.1"/>
    </source>
</evidence>
<dbReference type="InterPro" id="IPR000172">
    <property type="entry name" value="GMC_OxRdtase_N"/>
</dbReference>
<feature type="domain" description="Glucose-methanol-choline oxidoreductase N-terminal" evidence="12">
    <location>
        <begin position="96"/>
        <end position="119"/>
    </location>
</feature>
<evidence type="ECO:0000256" key="2">
    <source>
        <dbReference type="ARBA" id="ARBA00004191"/>
    </source>
</evidence>
<dbReference type="Pfam" id="PF05199">
    <property type="entry name" value="GMC_oxred_C"/>
    <property type="match status" value="1"/>
</dbReference>
<dbReference type="GO" id="GO:0005737">
    <property type="term" value="C:cytoplasm"/>
    <property type="evidence" value="ECO:0007669"/>
    <property type="project" value="UniProtKB-SubCell"/>
</dbReference>
<evidence type="ECO:0000256" key="11">
    <source>
        <dbReference type="RuleBase" id="RU003968"/>
    </source>
</evidence>
<evidence type="ECO:0000313" key="15">
    <source>
        <dbReference type="Proteomes" id="UP000030686"/>
    </source>
</evidence>
<dbReference type="Proteomes" id="UP000030686">
    <property type="component" value="Unassembled WGS sequence"/>
</dbReference>
<comment type="cofactor">
    <cofactor evidence="1 10">
        <name>FAD</name>
        <dbReference type="ChEBI" id="CHEBI:57692"/>
    </cofactor>
</comment>
<reference evidence="14" key="1">
    <citation type="journal article" date="2014" name="Nat. Commun.">
        <title>Multiple recent horizontal transfers of a large genomic region in cheese making fungi.</title>
        <authorList>
            <person name="Cheeseman K."/>
            <person name="Ropars J."/>
            <person name="Renault P."/>
            <person name="Dupont J."/>
            <person name="Gouzy J."/>
            <person name="Branca A."/>
            <person name="Abraham A.L."/>
            <person name="Ceppi M."/>
            <person name="Conseiller E."/>
            <person name="Debuchy R."/>
            <person name="Malagnac F."/>
            <person name="Goarin A."/>
            <person name="Silar P."/>
            <person name="Lacoste S."/>
            <person name="Sallet E."/>
            <person name="Bensimon A."/>
            <person name="Giraud T."/>
            <person name="Brygoo Y."/>
        </authorList>
    </citation>
    <scope>NUCLEOTIDE SEQUENCE [LARGE SCALE GENOMIC DNA]</scope>
    <source>
        <strain evidence="14">FM164</strain>
    </source>
</reference>
<keyword evidence="15" id="KW-1185">Reference proteome</keyword>
<comment type="subcellular location">
    <subcellularLocation>
        <location evidence="3">Cytoplasm</location>
    </subcellularLocation>
    <subcellularLocation>
        <location evidence="2">Secreted</location>
        <location evidence="2">Cell wall</location>
    </subcellularLocation>
</comment>
<keyword evidence="7 11" id="KW-0285">Flavoprotein</keyword>
<dbReference type="SUPFAM" id="SSF51905">
    <property type="entry name" value="FAD/NAD(P)-binding domain"/>
    <property type="match status" value="1"/>
</dbReference>
<dbReference type="STRING" id="1365484.W6Q5J2"/>
<evidence type="ECO:0000256" key="3">
    <source>
        <dbReference type="ARBA" id="ARBA00004496"/>
    </source>
</evidence>
<evidence type="ECO:0000256" key="9">
    <source>
        <dbReference type="ARBA" id="ARBA00023002"/>
    </source>
</evidence>
<dbReference type="InterPro" id="IPR007867">
    <property type="entry name" value="GMC_OxRtase_C"/>
</dbReference>
<evidence type="ECO:0000256" key="8">
    <source>
        <dbReference type="ARBA" id="ARBA00022827"/>
    </source>
</evidence>
<dbReference type="GO" id="GO:0016614">
    <property type="term" value="F:oxidoreductase activity, acting on CH-OH group of donors"/>
    <property type="evidence" value="ECO:0007669"/>
    <property type="project" value="InterPro"/>
</dbReference>
<name>W6Q5J2_PENRF</name>
<dbReference type="PROSITE" id="PS00624">
    <property type="entry name" value="GMC_OXRED_2"/>
    <property type="match status" value="1"/>
</dbReference>
<keyword evidence="9" id="KW-0560">Oxidoreductase</keyword>
<evidence type="ECO:0000256" key="6">
    <source>
        <dbReference type="ARBA" id="ARBA00022512"/>
    </source>
</evidence>
<dbReference type="Pfam" id="PF00732">
    <property type="entry name" value="GMC_oxred_N"/>
    <property type="match status" value="1"/>
</dbReference>
<accession>W6Q5J2</accession>
<dbReference type="PANTHER" id="PTHR11552">
    <property type="entry name" value="GLUCOSE-METHANOL-CHOLINE GMC OXIDOREDUCTASE"/>
    <property type="match status" value="1"/>
</dbReference>
<feature type="domain" description="Glucose-methanol-choline oxidoreductase N-terminal" evidence="13">
    <location>
        <begin position="286"/>
        <end position="300"/>
    </location>
</feature>
<feature type="binding site" evidence="10">
    <location>
        <position position="247"/>
    </location>
    <ligand>
        <name>FAD</name>
        <dbReference type="ChEBI" id="CHEBI:57692"/>
    </ligand>
</feature>
<dbReference type="EMBL" id="HG792016">
    <property type="protein sequence ID" value="CDM31605.1"/>
    <property type="molecule type" value="Genomic_DNA"/>
</dbReference>
<dbReference type="PIRSF" id="PIRSF000137">
    <property type="entry name" value="Alcohol_oxidase"/>
    <property type="match status" value="1"/>
</dbReference>
<dbReference type="PANTHER" id="PTHR11552:SF201">
    <property type="entry name" value="GLUCOSE-METHANOL-CHOLINE OXIDOREDUCTASE N-TERMINAL DOMAIN-CONTAINING PROTEIN"/>
    <property type="match status" value="1"/>
</dbReference>
<dbReference type="Gene3D" id="3.50.50.60">
    <property type="entry name" value="FAD/NAD(P)-binding domain"/>
    <property type="match status" value="1"/>
</dbReference>
<evidence type="ECO:0000259" key="13">
    <source>
        <dbReference type="PROSITE" id="PS00624"/>
    </source>
</evidence>
<sequence>MKADYSFPTCSEFLATEFDYLIIGGGTAGLVLANRLSENPNVVVGVIEAGKAKLDDNNVLSPTGISAMLHNEEYDWKFKTIPQAGNKDEIHHLPRGKLLGGSSAVNFMAYVRPSASDIDSWGEENAGWSWNDLEPYYLKHEDLQHPLNSTKNLVHLSSASHGQEGPIRLSMPPSPIPFEQSIFTGLENTSGIPRSDDPYGGQHIGAFESLSNIDRSGGQVRRSYSASAYLIPALERPNLKILTEASVSRIIFDHIGEATRASAVEFWHGGEQHKVKASQEIILSASTIQSPRILELSGIGNRAILQSAGIDPIVDLPAVGENLQEHPMTSAVYELVPDIVTMDSLFLDHNLLQQQTKLLADTQNGLLAGCMGLTGFLPYASQVPKTAIEATVAAVEAPEEGDKFRESYRKHIVSSLRDADFATIQYYGIPGHFNLASGHSNQGLLLPGAPKGRNACYTMLISAMYPASRGSTHISPRGSLQGPPDIDLGILTHQADVDVLAAGLAFVDKVFSSKDVAGSVLGRVDPPPAVNLQVPAEAQQFARERIMPFNHILGTCAMGPVVDNRLRVKSVEGLRVVDASVFPSQISGNIISTVYAIAEKAADMIKEDGPKFR</sequence>
<keyword evidence="8 10" id="KW-0274">FAD</keyword>
<evidence type="ECO:0000256" key="5">
    <source>
        <dbReference type="ARBA" id="ARBA00022490"/>
    </source>
</evidence>
<organism evidence="14 15">
    <name type="scientific">Penicillium roqueforti (strain FM164)</name>
    <dbReference type="NCBI Taxonomy" id="1365484"/>
    <lineage>
        <taxon>Eukaryota</taxon>
        <taxon>Fungi</taxon>
        <taxon>Dikarya</taxon>
        <taxon>Ascomycota</taxon>
        <taxon>Pezizomycotina</taxon>
        <taxon>Eurotiomycetes</taxon>
        <taxon>Eurotiomycetidae</taxon>
        <taxon>Eurotiales</taxon>
        <taxon>Aspergillaceae</taxon>
        <taxon>Penicillium</taxon>
    </lineage>
</organism>
<proteinExistence type="inferred from homology"/>
<dbReference type="SUPFAM" id="SSF54373">
    <property type="entry name" value="FAD-linked reductases, C-terminal domain"/>
    <property type="match status" value="1"/>
</dbReference>